<feature type="domain" description="NAD-dependent epimerase/dehydratase" evidence="4">
    <location>
        <begin position="118"/>
        <end position="275"/>
    </location>
</feature>
<evidence type="ECO:0000259" key="4">
    <source>
        <dbReference type="Pfam" id="PF01370"/>
    </source>
</evidence>
<dbReference type="InterPro" id="IPR016040">
    <property type="entry name" value="NAD(P)-bd_dom"/>
</dbReference>
<evidence type="ECO:0000256" key="3">
    <source>
        <dbReference type="ARBA" id="ARBA00023445"/>
    </source>
</evidence>
<organism evidence="6 7">
    <name type="scientific">Punica granatum</name>
    <name type="common">Pomegranate</name>
    <dbReference type="NCBI Taxonomy" id="22663"/>
    <lineage>
        <taxon>Eukaryota</taxon>
        <taxon>Viridiplantae</taxon>
        <taxon>Streptophyta</taxon>
        <taxon>Embryophyta</taxon>
        <taxon>Tracheophyta</taxon>
        <taxon>Spermatophyta</taxon>
        <taxon>Magnoliopsida</taxon>
        <taxon>eudicotyledons</taxon>
        <taxon>Gunneridae</taxon>
        <taxon>Pentapetalae</taxon>
        <taxon>rosids</taxon>
        <taxon>malvids</taxon>
        <taxon>Myrtales</taxon>
        <taxon>Lythraceae</taxon>
        <taxon>Punica</taxon>
    </lineage>
</organism>
<dbReference type="CDD" id="cd08958">
    <property type="entry name" value="FR_SDR_e"/>
    <property type="match status" value="1"/>
</dbReference>
<proteinExistence type="inferred from homology"/>
<sequence length="348" mass="38996">MVMEKKRVCVTGAGGFVASWIVKLLLSKGYIVHGTVRDPSDEKNAHLNKLERARGNLKLFKANLLDYDSLLSAMVGCAGVVHVACPVPTTTPANPEARSRKNNEHAFVMFGLTCMSQVEMLEPAVRGTLNILKACSEAKVKRLVYISSTAAVIFDPKWPEDRAKDETCWSDKEFCRATENWYLLGKTEAESIALEYGKQNGLDVVAINPGTVFGPVMQPILNWSTLLLVNFVKGEYIQIEPGDVEIVPNKLWELVDARDVADAVLLAYEKPEAKGRYICVGHNIMIKDLAEKLKILYPDFSYLENFGEDDHEYWVSSEKLQKELGWTYRPLEETLVDSIESYKEAGLL</sequence>
<evidence type="ECO:0000256" key="1">
    <source>
        <dbReference type="ARBA" id="ARBA00022857"/>
    </source>
</evidence>
<comment type="similarity">
    <text evidence="3">Belongs to the NAD(P)-dependent epimerase/dehydratase family. Dihydroflavonol-4-reductase subfamily.</text>
</comment>
<keyword evidence="1" id="KW-0521">NADP</keyword>
<dbReference type="GO" id="GO:0016616">
    <property type="term" value="F:oxidoreductase activity, acting on the CH-OH group of donors, NAD or NADP as acceptor"/>
    <property type="evidence" value="ECO:0007669"/>
    <property type="project" value="TreeGrafter"/>
</dbReference>
<protein>
    <submittedName>
        <fullName evidence="6">Uncharacterized protein</fullName>
    </submittedName>
</protein>
<feature type="domain" description="NAD(P)-binding" evidence="5">
    <location>
        <begin position="10"/>
        <end position="85"/>
    </location>
</feature>
<evidence type="ECO:0000256" key="2">
    <source>
        <dbReference type="ARBA" id="ARBA00023002"/>
    </source>
</evidence>
<name>A0A218XNY7_PUNGR</name>
<dbReference type="Pfam" id="PF01370">
    <property type="entry name" value="Epimerase"/>
    <property type="match status" value="1"/>
</dbReference>
<keyword evidence="2" id="KW-0560">Oxidoreductase</keyword>
<dbReference type="AlphaFoldDB" id="A0A218XNY7"/>
<gene>
    <name evidence="6" type="ORF">CDL15_Pgr012242</name>
</gene>
<dbReference type="EMBL" id="MTKT01001111">
    <property type="protein sequence ID" value="OWM85992.1"/>
    <property type="molecule type" value="Genomic_DNA"/>
</dbReference>
<comment type="caution">
    <text evidence="6">The sequence shown here is derived from an EMBL/GenBank/DDBJ whole genome shotgun (WGS) entry which is preliminary data.</text>
</comment>
<dbReference type="FunFam" id="3.40.50.720:FF:000085">
    <property type="entry name" value="Dihydroflavonol reductase"/>
    <property type="match status" value="1"/>
</dbReference>
<reference evidence="7" key="1">
    <citation type="journal article" date="2017" name="Plant J.">
        <title>The pomegranate (Punica granatum L.) genome and the genomics of punicalagin biosynthesis.</title>
        <authorList>
            <person name="Qin G."/>
            <person name="Xu C."/>
            <person name="Ming R."/>
            <person name="Tang H."/>
            <person name="Guyot R."/>
            <person name="Kramer E.M."/>
            <person name="Hu Y."/>
            <person name="Yi X."/>
            <person name="Qi Y."/>
            <person name="Xu X."/>
            <person name="Gao Z."/>
            <person name="Pan H."/>
            <person name="Jian J."/>
            <person name="Tian Y."/>
            <person name="Yue Z."/>
            <person name="Xu Y."/>
        </authorList>
    </citation>
    <scope>NUCLEOTIDE SEQUENCE [LARGE SCALE GENOMIC DNA]</scope>
    <source>
        <strain evidence="7">cv. Dabenzi</strain>
    </source>
</reference>
<dbReference type="InterPro" id="IPR001509">
    <property type="entry name" value="Epimerase_deHydtase"/>
</dbReference>
<dbReference type="InterPro" id="IPR036291">
    <property type="entry name" value="NAD(P)-bd_dom_sf"/>
</dbReference>
<dbReference type="Proteomes" id="UP000197138">
    <property type="component" value="Unassembled WGS sequence"/>
</dbReference>
<dbReference type="Gene3D" id="3.40.50.720">
    <property type="entry name" value="NAD(P)-binding Rossmann-like Domain"/>
    <property type="match status" value="1"/>
</dbReference>
<evidence type="ECO:0000313" key="6">
    <source>
        <dbReference type="EMBL" id="OWM85992.1"/>
    </source>
</evidence>
<dbReference type="PANTHER" id="PTHR10366:SF776">
    <property type="entry name" value="NAD(P)-BINDING ROSSMANN-FOLD SUPERFAMILY PROTEIN"/>
    <property type="match status" value="1"/>
</dbReference>
<dbReference type="Pfam" id="PF16363">
    <property type="entry name" value="GDP_Man_Dehyd"/>
    <property type="match status" value="1"/>
</dbReference>
<dbReference type="SUPFAM" id="SSF51735">
    <property type="entry name" value="NAD(P)-binding Rossmann-fold domains"/>
    <property type="match status" value="1"/>
</dbReference>
<dbReference type="InterPro" id="IPR050425">
    <property type="entry name" value="NAD(P)_dehydrat-like"/>
</dbReference>
<dbReference type="PANTHER" id="PTHR10366">
    <property type="entry name" value="NAD DEPENDENT EPIMERASE/DEHYDRATASE"/>
    <property type="match status" value="1"/>
</dbReference>
<evidence type="ECO:0000313" key="7">
    <source>
        <dbReference type="Proteomes" id="UP000197138"/>
    </source>
</evidence>
<evidence type="ECO:0000259" key="5">
    <source>
        <dbReference type="Pfam" id="PF16363"/>
    </source>
</evidence>
<accession>A0A218XNY7</accession>